<protein>
    <recommendedName>
        <fullName evidence="6">Alpha-type protein kinase domain-containing protein</fullName>
    </recommendedName>
</protein>
<comment type="caution">
    <text evidence="7">The sequence shown here is derived from an EMBL/GenBank/DDBJ whole genome shotgun (WGS) entry which is preliminary data.</text>
</comment>
<dbReference type="GO" id="GO:0004674">
    <property type="term" value="F:protein serine/threonine kinase activity"/>
    <property type="evidence" value="ECO:0007669"/>
    <property type="project" value="UniProtKB-KW"/>
</dbReference>
<evidence type="ECO:0000313" key="8">
    <source>
        <dbReference type="Proteomes" id="UP001230188"/>
    </source>
</evidence>
<keyword evidence="4" id="KW-0418">Kinase</keyword>
<organism evidence="7 8">
    <name type="scientific">Chrysophaeum taylorii</name>
    <dbReference type="NCBI Taxonomy" id="2483200"/>
    <lineage>
        <taxon>Eukaryota</taxon>
        <taxon>Sar</taxon>
        <taxon>Stramenopiles</taxon>
        <taxon>Ochrophyta</taxon>
        <taxon>Pelagophyceae</taxon>
        <taxon>Pelagomonadales</taxon>
        <taxon>Pelagomonadaceae</taxon>
        <taxon>Chrysophaeum</taxon>
    </lineage>
</organism>
<dbReference type="GO" id="GO:0005524">
    <property type="term" value="F:ATP binding"/>
    <property type="evidence" value="ECO:0007669"/>
    <property type="project" value="UniProtKB-KW"/>
</dbReference>
<sequence>MTARKNKASHAEICTKPFASGTFRDVYEGRYTSGDRRGERCVCKVLKRGPVFDEIYFRDDIRAVDVAIKIAAMFDRKKIRVNKPSVWRCESGQRELVEPWIHNYEKFNSNTGWNSTVTSSWHLKMQALSHFSFHASGGELLLCDLQGGIYKHGVVLTDPVVMSRSRSFGLTDLGPDGIRAFFDHHVCNCYCRHWLKPKRRIAATPPEQRTIIRPPICDE</sequence>
<dbReference type="InterPro" id="IPR051852">
    <property type="entry name" value="Alpha-type_PK"/>
</dbReference>
<dbReference type="InterPro" id="IPR011009">
    <property type="entry name" value="Kinase-like_dom_sf"/>
</dbReference>
<reference evidence="7" key="1">
    <citation type="submission" date="2023-01" db="EMBL/GenBank/DDBJ databases">
        <title>Metagenome sequencing of chrysophaentin producing Chrysophaeum taylorii.</title>
        <authorList>
            <person name="Davison J."/>
            <person name="Bewley C."/>
        </authorList>
    </citation>
    <scope>NUCLEOTIDE SEQUENCE</scope>
    <source>
        <strain evidence="7">NIES-1699</strain>
    </source>
</reference>
<dbReference type="SMART" id="SM00811">
    <property type="entry name" value="Alpha_kinase"/>
    <property type="match status" value="1"/>
</dbReference>
<feature type="domain" description="Alpha-type protein kinase" evidence="6">
    <location>
        <begin position="1"/>
        <end position="206"/>
    </location>
</feature>
<evidence type="ECO:0000256" key="1">
    <source>
        <dbReference type="ARBA" id="ARBA00022527"/>
    </source>
</evidence>
<evidence type="ECO:0000259" key="6">
    <source>
        <dbReference type="PROSITE" id="PS51158"/>
    </source>
</evidence>
<evidence type="ECO:0000256" key="4">
    <source>
        <dbReference type="ARBA" id="ARBA00022777"/>
    </source>
</evidence>
<evidence type="ECO:0000313" key="7">
    <source>
        <dbReference type="EMBL" id="KAJ8605809.1"/>
    </source>
</evidence>
<accession>A0AAD7XMA1</accession>
<keyword evidence="5" id="KW-0067">ATP-binding</keyword>
<keyword evidence="3" id="KW-0547">Nucleotide-binding</keyword>
<evidence type="ECO:0000256" key="3">
    <source>
        <dbReference type="ARBA" id="ARBA00022741"/>
    </source>
</evidence>
<dbReference type="PANTHER" id="PTHR45992:SF11">
    <property type="entry name" value="ALPHA-TYPE PROTEIN KINASE DOMAIN-CONTAINING PROTEIN"/>
    <property type="match status" value="1"/>
</dbReference>
<dbReference type="SUPFAM" id="SSF56112">
    <property type="entry name" value="Protein kinase-like (PK-like)"/>
    <property type="match status" value="1"/>
</dbReference>
<dbReference type="Proteomes" id="UP001230188">
    <property type="component" value="Unassembled WGS sequence"/>
</dbReference>
<name>A0AAD7XMA1_9STRA</name>
<keyword evidence="8" id="KW-1185">Reference proteome</keyword>
<gene>
    <name evidence="7" type="ORF">CTAYLR_000553</name>
</gene>
<keyword evidence="2" id="KW-0808">Transferase</keyword>
<dbReference type="PANTHER" id="PTHR45992">
    <property type="entry name" value="EUKARYOTIC ELONGATION FACTOR 2 KINASE-RELATED"/>
    <property type="match status" value="1"/>
</dbReference>
<dbReference type="PROSITE" id="PS51158">
    <property type="entry name" value="ALPHA_KINASE"/>
    <property type="match status" value="1"/>
</dbReference>
<proteinExistence type="predicted"/>
<dbReference type="Gene3D" id="3.20.200.10">
    <property type="entry name" value="MHCK/EF2 kinase"/>
    <property type="match status" value="1"/>
</dbReference>
<evidence type="ECO:0000256" key="2">
    <source>
        <dbReference type="ARBA" id="ARBA00022679"/>
    </source>
</evidence>
<dbReference type="InterPro" id="IPR004166">
    <property type="entry name" value="a-kinase_dom"/>
</dbReference>
<dbReference type="Pfam" id="PF02816">
    <property type="entry name" value="Alpha_kinase"/>
    <property type="match status" value="1"/>
</dbReference>
<dbReference type="EMBL" id="JAQMWT010000309">
    <property type="protein sequence ID" value="KAJ8605809.1"/>
    <property type="molecule type" value="Genomic_DNA"/>
</dbReference>
<keyword evidence="1" id="KW-0723">Serine/threonine-protein kinase</keyword>
<evidence type="ECO:0000256" key="5">
    <source>
        <dbReference type="ARBA" id="ARBA00022840"/>
    </source>
</evidence>
<dbReference type="AlphaFoldDB" id="A0AAD7XMA1"/>